<proteinExistence type="predicted"/>
<dbReference type="EMBL" id="RCHU01000507">
    <property type="protein sequence ID" value="TKS03032.1"/>
    <property type="molecule type" value="Genomic_DNA"/>
</dbReference>
<accession>A0A4U5Q0R9</accession>
<organism evidence="1">
    <name type="scientific">Populus alba</name>
    <name type="common">White poplar</name>
    <dbReference type="NCBI Taxonomy" id="43335"/>
    <lineage>
        <taxon>Eukaryota</taxon>
        <taxon>Viridiplantae</taxon>
        <taxon>Streptophyta</taxon>
        <taxon>Embryophyta</taxon>
        <taxon>Tracheophyta</taxon>
        <taxon>Spermatophyta</taxon>
        <taxon>Magnoliopsida</taxon>
        <taxon>eudicotyledons</taxon>
        <taxon>Gunneridae</taxon>
        <taxon>Pentapetalae</taxon>
        <taxon>rosids</taxon>
        <taxon>fabids</taxon>
        <taxon>Malpighiales</taxon>
        <taxon>Salicaceae</taxon>
        <taxon>Saliceae</taxon>
        <taxon>Populus</taxon>
    </lineage>
</organism>
<reference evidence="1" key="1">
    <citation type="submission" date="2018-10" db="EMBL/GenBank/DDBJ databases">
        <title>Population genomic analysis revealed the cold adaptation of white poplar.</title>
        <authorList>
            <person name="Liu Y.-J."/>
        </authorList>
    </citation>
    <scope>NUCLEOTIDE SEQUENCE [LARGE SCALE GENOMIC DNA]</scope>
    <source>
        <strain evidence="1">PAL-ZL1</strain>
    </source>
</reference>
<dbReference type="AlphaFoldDB" id="A0A4U5Q0R9"/>
<comment type="caution">
    <text evidence="1">The sequence shown here is derived from an EMBL/GenBank/DDBJ whole genome shotgun (WGS) entry which is preliminary data.</text>
</comment>
<evidence type="ECO:0000313" key="1">
    <source>
        <dbReference type="EMBL" id="TKS03032.1"/>
    </source>
</evidence>
<sequence>MPDVITGAAFMDGAVACESTPRHIRSTDDPRVATIPVADDALAGHCGPIELSIKTGPLEILGDADQSGHHPSHTSSSYLLKPPVMKSWLAISTHHAEHSISLLLLISFLLAQDFKVGPAMVASVKFGP</sequence>
<protein>
    <submittedName>
        <fullName evidence="1">Uncharacterized protein</fullName>
    </submittedName>
</protein>
<gene>
    <name evidence="1" type="ORF">D5086_0000158230</name>
</gene>
<name>A0A4U5Q0R9_POPAL</name>